<dbReference type="RefSeq" id="WP_132317605.1">
    <property type="nucleotide sequence ID" value="NZ_FWZT01000005.1"/>
</dbReference>
<proteinExistence type="predicted"/>
<evidence type="ECO:0000256" key="1">
    <source>
        <dbReference type="SAM" id="MobiDB-lite"/>
    </source>
</evidence>
<evidence type="ECO:0000313" key="2">
    <source>
        <dbReference type="EMBL" id="SMF10951.1"/>
    </source>
</evidence>
<sequence length="178" mass="19945">MRFYTAMFIVLQVLACQQPEEDLGQSDTGSSFDGRDEDEKVNIPSNVTGAFLTCAVREEWQESQQVQEMGCRLNQQSGEKLDLEPYAETWAYTPNELITQAVVDHPTWHVFYQIRGSSQAVVDQLVKDTEISLDLPIGDETLTFRSPMGSILQDIDLFNDPDVDVGPVGIDEERPGSL</sequence>
<dbReference type="Proteomes" id="UP000192907">
    <property type="component" value="Unassembled WGS sequence"/>
</dbReference>
<keyword evidence="3" id="KW-1185">Reference proteome</keyword>
<dbReference type="STRING" id="1513793.SAMN06296036_10535"/>
<dbReference type="AlphaFoldDB" id="A0A1Y6BHS3"/>
<evidence type="ECO:0000313" key="3">
    <source>
        <dbReference type="Proteomes" id="UP000192907"/>
    </source>
</evidence>
<organism evidence="2 3">
    <name type="scientific">Pseudobacteriovorax antillogorgiicola</name>
    <dbReference type="NCBI Taxonomy" id="1513793"/>
    <lineage>
        <taxon>Bacteria</taxon>
        <taxon>Pseudomonadati</taxon>
        <taxon>Bdellovibrionota</taxon>
        <taxon>Oligoflexia</taxon>
        <taxon>Oligoflexales</taxon>
        <taxon>Pseudobacteriovoracaceae</taxon>
        <taxon>Pseudobacteriovorax</taxon>
    </lineage>
</organism>
<protein>
    <submittedName>
        <fullName evidence="2">Uncharacterized protein</fullName>
    </submittedName>
</protein>
<feature type="region of interest" description="Disordered" evidence="1">
    <location>
        <begin position="21"/>
        <end position="40"/>
    </location>
</feature>
<reference evidence="3" key="1">
    <citation type="submission" date="2017-04" db="EMBL/GenBank/DDBJ databases">
        <authorList>
            <person name="Varghese N."/>
            <person name="Submissions S."/>
        </authorList>
    </citation>
    <scope>NUCLEOTIDE SEQUENCE [LARGE SCALE GENOMIC DNA]</scope>
    <source>
        <strain evidence="3">RKEM611</strain>
    </source>
</reference>
<name>A0A1Y6BHS3_9BACT</name>
<accession>A0A1Y6BHS3</accession>
<dbReference type="EMBL" id="FWZT01000005">
    <property type="protein sequence ID" value="SMF10951.1"/>
    <property type="molecule type" value="Genomic_DNA"/>
</dbReference>
<gene>
    <name evidence="2" type="ORF">SAMN06296036_10535</name>
</gene>